<dbReference type="PANTHER" id="PTHR21689">
    <property type="entry name" value="LIN-9"/>
    <property type="match status" value="1"/>
</dbReference>
<evidence type="ECO:0000256" key="2">
    <source>
        <dbReference type="ARBA" id="ARBA00006732"/>
    </source>
</evidence>
<accession>A0A7R8V1M1</accession>
<dbReference type="OrthoDB" id="2339771at2759"/>
<dbReference type="InterPro" id="IPR010561">
    <property type="entry name" value="LIN-9/ALY1"/>
</dbReference>
<evidence type="ECO:0000256" key="4">
    <source>
        <dbReference type="SAM" id="MobiDB-lite"/>
    </source>
</evidence>
<dbReference type="GO" id="GO:0006351">
    <property type="term" value="P:DNA-templated transcription"/>
    <property type="evidence" value="ECO:0007669"/>
    <property type="project" value="InterPro"/>
</dbReference>
<evidence type="ECO:0000256" key="3">
    <source>
        <dbReference type="ARBA" id="ARBA00023242"/>
    </source>
</evidence>
<gene>
    <name evidence="6" type="ORF">HERILL_LOCUS13617</name>
</gene>
<name>A0A7R8V1M1_HERIL</name>
<proteinExistence type="inferred from homology"/>
<dbReference type="PANTHER" id="PTHR21689:SF2">
    <property type="entry name" value="PROTEIN LIN-9 HOMOLOG"/>
    <property type="match status" value="1"/>
</dbReference>
<feature type="domain" description="DIRP" evidence="5">
    <location>
        <begin position="173"/>
        <end position="279"/>
    </location>
</feature>
<dbReference type="GO" id="GO:0017053">
    <property type="term" value="C:transcription repressor complex"/>
    <property type="evidence" value="ECO:0007669"/>
    <property type="project" value="InterPro"/>
</dbReference>
<feature type="compositionally biased region" description="Low complexity" evidence="4">
    <location>
        <begin position="31"/>
        <end position="40"/>
    </location>
</feature>
<keyword evidence="7" id="KW-1185">Reference proteome</keyword>
<comment type="similarity">
    <text evidence="2">Belongs to the lin-9 family.</text>
</comment>
<dbReference type="InParanoid" id="A0A7R8V1M1"/>
<evidence type="ECO:0000313" key="6">
    <source>
        <dbReference type="EMBL" id="CAD7091190.1"/>
    </source>
</evidence>
<dbReference type="EMBL" id="LR899013">
    <property type="protein sequence ID" value="CAD7091190.1"/>
    <property type="molecule type" value="Genomic_DNA"/>
</dbReference>
<dbReference type="Pfam" id="PF06584">
    <property type="entry name" value="DIRP"/>
    <property type="match status" value="1"/>
</dbReference>
<dbReference type="SMART" id="SM01135">
    <property type="entry name" value="DIRP"/>
    <property type="match status" value="1"/>
</dbReference>
<dbReference type="GO" id="GO:0005654">
    <property type="term" value="C:nucleoplasm"/>
    <property type="evidence" value="ECO:0007669"/>
    <property type="project" value="TreeGrafter"/>
</dbReference>
<feature type="compositionally biased region" description="Basic and acidic residues" evidence="4">
    <location>
        <begin position="1"/>
        <end position="24"/>
    </location>
</feature>
<organism evidence="6 7">
    <name type="scientific">Hermetia illucens</name>
    <name type="common">Black soldier fly</name>
    <dbReference type="NCBI Taxonomy" id="343691"/>
    <lineage>
        <taxon>Eukaryota</taxon>
        <taxon>Metazoa</taxon>
        <taxon>Ecdysozoa</taxon>
        <taxon>Arthropoda</taxon>
        <taxon>Hexapoda</taxon>
        <taxon>Insecta</taxon>
        <taxon>Pterygota</taxon>
        <taxon>Neoptera</taxon>
        <taxon>Endopterygota</taxon>
        <taxon>Diptera</taxon>
        <taxon>Brachycera</taxon>
        <taxon>Stratiomyomorpha</taxon>
        <taxon>Stratiomyidae</taxon>
        <taxon>Hermetiinae</taxon>
        <taxon>Hermetia</taxon>
    </lineage>
</organism>
<dbReference type="Pfam" id="PF19438">
    <property type="entry name" value="LIN9_C"/>
    <property type="match status" value="1"/>
</dbReference>
<comment type="subcellular location">
    <subcellularLocation>
        <location evidence="1">Nucleus</location>
    </subcellularLocation>
</comment>
<keyword evidence="3" id="KW-0539">Nucleus</keyword>
<dbReference type="InterPro" id="IPR033471">
    <property type="entry name" value="DIRP"/>
</dbReference>
<reference evidence="6 7" key="1">
    <citation type="submission" date="2020-11" db="EMBL/GenBank/DDBJ databases">
        <authorList>
            <person name="Wallbank WR R."/>
            <person name="Pardo Diaz C."/>
            <person name="Kozak K."/>
            <person name="Martin S."/>
            <person name="Jiggins C."/>
            <person name="Moest M."/>
            <person name="Warren A I."/>
            <person name="Generalovic N T."/>
            <person name="Byers J.R.P. K."/>
            <person name="Montejo-Kovacevich G."/>
            <person name="Yen C E."/>
        </authorList>
    </citation>
    <scope>NUCLEOTIDE SEQUENCE [LARGE SCALE GENOMIC DNA]</scope>
</reference>
<protein>
    <recommendedName>
        <fullName evidence="5">DIRP domain-containing protein</fullName>
    </recommendedName>
</protein>
<evidence type="ECO:0000259" key="5">
    <source>
        <dbReference type="SMART" id="SM01135"/>
    </source>
</evidence>
<feature type="region of interest" description="Disordered" evidence="4">
    <location>
        <begin position="85"/>
        <end position="105"/>
    </location>
</feature>
<dbReference type="GO" id="GO:0051726">
    <property type="term" value="P:regulation of cell cycle"/>
    <property type="evidence" value="ECO:0007669"/>
    <property type="project" value="TreeGrafter"/>
</dbReference>
<dbReference type="GO" id="GO:0006357">
    <property type="term" value="P:regulation of transcription by RNA polymerase II"/>
    <property type="evidence" value="ECO:0007669"/>
    <property type="project" value="TreeGrafter"/>
</dbReference>
<dbReference type="InterPro" id="IPR045831">
    <property type="entry name" value="LIN9_C"/>
</dbReference>
<dbReference type="Proteomes" id="UP000594454">
    <property type="component" value="Chromosome 5"/>
</dbReference>
<dbReference type="GO" id="GO:0003677">
    <property type="term" value="F:DNA binding"/>
    <property type="evidence" value="ECO:0007669"/>
    <property type="project" value="TreeGrafter"/>
</dbReference>
<feature type="compositionally biased region" description="Low complexity" evidence="4">
    <location>
        <begin position="88"/>
        <end position="105"/>
    </location>
</feature>
<evidence type="ECO:0000313" key="7">
    <source>
        <dbReference type="Proteomes" id="UP000594454"/>
    </source>
</evidence>
<dbReference type="AlphaFoldDB" id="A0A7R8V1M1"/>
<feature type="region of interest" description="Disordered" evidence="4">
    <location>
        <begin position="1"/>
        <end position="55"/>
    </location>
</feature>
<evidence type="ECO:0000256" key="1">
    <source>
        <dbReference type="ARBA" id="ARBA00004123"/>
    </source>
</evidence>
<dbReference type="FunCoup" id="A0A7R8V1M1">
    <property type="interactions" value="556"/>
</dbReference>
<sequence length="590" mass="67251">MRKSAKMSEDDSPTRNRSISRGDPDEHEELALGPAALGLHRVGTLPPKPQPTQPIQVLNARGMPARIRKKNKLFFDDDIVNDSKQLRSSVSPRKSSKPSSPAKTPVKVMKSRKGIASKYMKVKEDDKEEIIRIPSPNSFVIPFDKRIGQRIGLRLRNLLKLPKAHKWVSFEWFYSYIDKPLFDGENDFEICLKAAFPQLKTRMLTRAEWSKIRSMMGKPRRCSQAFFDEERRELERKRQKIRFLQIRKTVTDPNFIKDLPGEIPLPLPVGTKVTARLRQPQDGIFTGVVDAVDTLTSTYRITFNRPGLGTHSIPDYEVVANDFSETLPLSSLTQEFRPRFGARSSLISPSRFSRNSLNKSDPLLGQELYESQFKNPVIARETIGGFPIKLLELIVRLKKTLAFKQSKLQRLRDMNTEAEMHKSHGDAYPEDFQRRYAGIVISMEKLNKDLQDYLNQVQTYASELTKEPHIQAMLAPSYLREKCRELADEAVQRNNQNTVQDDNILSLITDLATLMLVASHLSSGDNVHILKVLEGCVEEVKNRLDSDNVEVFQKNVQIHMHHIQLGLGQLANSFNSSNTSNGNVEEASIY</sequence>